<accession>A0A815EB91</accession>
<organism evidence="1 2">
    <name type="scientific">Rotaria sordida</name>
    <dbReference type="NCBI Taxonomy" id="392033"/>
    <lineage>
        <taxon>Eukaryota</taxon>
        <taxon>Metazoa</taxon>
        <taxon>Spiralia</taxon>
        <taxon>Gnathifera</taxon>
        <taxon>Rotifera</taxon>
        <taxon>Eurotatoria</taxon>
        <taxon>Bdelloidea</taxon>
        <taxon>Philodinida</taxon>
        <taxon>Philodinidae</taxon>
        <taxon>Rotaria</taxon>
    </lineage>
</organism>
<dbReference type="AlphaFoldDB" id="A0A815EB91"/>
<evidence type="ECO:0000313" key="2">
    <source>
        <dbReference type="Proteomes" id="UP000663882"/>
    </source>
</evidence>
<evidence type="ECO:0000313" key="1">
    <source>
        <dbReference type="EMBL" id="CAF1310187.1"/>
    </source>
</evidence>
<reference evidence="1" key="1">
    <citation type="submission" date="2021-02" db="EMBL/GenBank/DDBJ databases">
        <authorList>
            <person name="Nowell W R."/>
        </authorList>
    </citation>
    <scope>NUCLEOTIDE SEQUENCE</scope>
</reference>
<name>A0A815EB91_9BILA</name>
<comment type="caution">
    <text evidence="1">The sequence shown here is derived from an EMBL/GenBank/DDBJ whole genome shotgun (WGS) entry which is preliminary data.</text>
</comment>
<gene>
    <name evidence="1" type="ORF">RFH988_LOCUS30206</name>
</gene>
<proteinExistence type="predicted"/>
<sequence length="171" mass="19536">MCRCSQTWIPYAQFMSLNSQFHQVCLSDFVNEGWFSSLFNIDTSNYYPLDFRLMASAQFQVLSIFFRISRQTVIDALKGYSTTIMLSPNVLSRDVLNSYISTVSEEWFSSLFNVNTSNYYPLDFRLMASAQFQILSILCRTSRRVVNGALIEFAAMTILSPSALSRDVVST</sequence>
<dbReference type="EMBL" id="CAJNOO010002975">
    <property type="protein sequence ID" value="CAF1310187.1"/>
    <property type="molecule type" value="Genomic_DNA"/>
</dbReference>
<dbReference type="OrthoDB" id="10053135at2759"/>
<protein>
    <submittedName>
        <fullName evidence="1">Uncharacterized protein</fullName>
    </submittedName>
</protein>
<dbReference type="Proteomes" id="UP000663882">
    <property type="component" value="Unassembled WGS sequence"/>
</dbReference>